<dbReference type="Proteomes" id="UP001652627">
    <property type="component" value="Unplaced"/>
</dbReference>
<feature type="domain" description="PLOD1-3-like GT" evidence="1">
    <location>
        <begin position="35"/>
        <end position="277"/>
    </location>
</feature>
<dbReference type="Pfam" id="PF25342">
    <property type="entry name" value="GT_PLOD"/>
    <property type="match status" value="1"/>
</dbReference>
<sequence>MAPGAARRPPAPPPLCCCCAAAGRRRRRVPALSPEKLLVVTVATEATEGYERFLRSARHFNYTVQTLGLGQAWRGGDVAHTVGGGQKVRWLKAAMAPLGAQKDLVVLFVDSYDVVFAGGPRELLAKFGRRVRRVLFSAEAFCWPEWSLAEAYPPAGTGKRYLNSGGFIGFAPAVARLVELWKYRDDDDDQLFYTRLYLDPQLRAELGLALDHRSQIFQNLNGAIDEVVLKFEPGRVRARNVAYDTLPVVIHGNGPTKLQLNYLGNYIPAAWTYESGCGDCDRDLLPSRAP</sequence>
<gene>
    <name evidence="3" type="primary">LOC136995910</name>
</gene>
<protein>
    <submittedName>
        <fullName evidence="3">LOW QUALITY PROTEIN: multifunctional procollagen lysine hydroxylase and glycosyltransferase LH3-like</fullName>
    </submittedName>
</protein>
<dbReference type="InterPro" id="IPR057589">
    <property type="entry name" value="GT_PLOD"/>
</dbReference>
<organism evidence="2 3">
    <name type="scientific">Apteryx mantelli</name>
    <name type="common">North Island brown kiwi</name>
    <dbReference type="NCBI Taxonomy" id="2696672"/>
    <lineage>
        <taxon>Eukaryota</taxon>
        <taxon>Metazoa</taxon>
        <taxon>Chordata</taxon>
        <taxon>Craniata</taxon>
        <taxon>Vertebrata</taxon>
        <taxon>Euteleostomi</taxon>
        <taxon>Archelosauria</taxon>
        <taxon>Archosauria</taxon>
        <taxon>Dinosauria</taxon>
        <taxon>Saurischia</taxon>
        <taxon>Theropoda</taxon>
        <taxon>Coelurosauria</taxon>
        <taxon>Aves</taxon>
        <taxon>Palaeognathae</taxon>
        <taxon>Apterygiformes</taxon>
        <taxon>Apterygidae</taxon>
        <taxon>Apteryx</taxon>
    </lineage>
</organism>
<dbReference type="PANTHER" id="PTHR10730">
    <property type="entry name" value="PROCOLLAGEN-LYSINE,2-OXOGLUTARATE 5-DIOXYGENASE/GLYCOSYLTRANSFERASE 25 FAMILY MEMBER"/>
    <property type="match status" value="1"/>
</dbReference>
<dbReference type="PANTHER" id="PTHR10730:SF7">
    <property type="entry name" value="MULTIFUNCTIONAL PROCOLLAGEN LYSINE HYDROXYLASE AND GLYCOSYLTRANSFERASE LH3"/>
    <property type="match status" value="1"/>
</dbReference>
<feature type="non-terminal residue" evidence="3">
    <location>
        <position position="290"/>
    </location>
</feature>
<name>A0ABM4G731_9AVES</name>
<reference evidence="3" key="1">
    <citation type="submission" date="2025-08" db="UniProtKB">
        <authorList>
            <consortium name="RefSeq"/>
        </authorList>
    </citation>
    <scope>IDENTIFICATION</scope>
    <source>
        <tissue evidence="3">Blood</tissue>
    </source>
</reference>
<evidence type="ECO:0000259" key="1">
    <source>
        <dbReference type="Pfam" id="PF25342"/>
    </source>
</evidence>
<evidence type="ECO:0000313" key="3">
    <source>
        <dbReference type="RefSeq" id="XP_067173007.1"/>
    </source>
</evidence>
<keyword evidence="2" id="KW-1185">Reference proteome</keyword>
<evidence type="ECO:0000313" key="2">
    <source>
        <dbReference type="Proteomes" id="UP001652627"/>
    </source>
</evidence>
<dbReference type="RefSeq" id="XP_067173007.1">
    <property type="nucleotide sequence ID" value="XM_067316906.1"/>
</dbReference>
<dbReference type="InterPro" id="IPR050757">
    <property type="entry name" value="Collagen_mod_GT25"/>
</dbReference>
<accession>A0ABM4G731</accession>
<proteinExistence type="predicted"/>
<dbReference type="GeneID" id="136995910"/>